<dbReference type="VEuPathDB" id="CryptoDB:Vbra_6242"/>
<accession>A0A0G4GFS3</accession>
<dbReference type="EMBL" id="CDMY01000653">
    <property type="protein sequence ID" value="CEM28373.1"/>
    <property type="molecule type" value="Genomic_DNA"/>
</dbReference>
<dbReference type="Pfam" id="PF23512">
    <property type="entry name" value="Microp_apicomplexa_8"/>
    <property type="match status" value="1"/>
</dbReference>
<sequence>MQALRSSRCCISAAAAFSAPSAAALAPSRVLPLSVRQQVRHFTRNNSKTILNQWYDSLPLTKRWKRAIRKGTMVWEKGQVKIPRLKVEGYDCKTNPYRGPLSALRSPRIEIQD</sequence>
<dbReference type="AlphaFoldDB" id="A0A0G4GFS3"/>
<name>A0A0G4GFS3_VITBC</name>
<dbReference type="OrthoDB" id="363224at2759"/>
<keyword evidence="2" id="KW-1185">Reference proteome</keyword>
<evidence type="ECO:0000313" key="1">
    <source>
        <dbReference type="EMBL" id="CEM28373.1"/>
    </source>
</evidence>
<reference evidence="1 2" key="1">
    <citation type="submission" date="2014-11" db="EMBL/GenBank/DDBJ databases">
        <authorList>
            <person name="Zhu J."/>
            <person name="Qi W."/>
            <person name="Song R."/>
        </authorList>
    </citation>
    <scope>NUCLEOTIDE SEQUENCE [LARGE SCALE GENOMIC DNA]</scope>
</reference>
<protein>
    <submittedName>
        <fullName evidence="1">Uncharacterized protein</fullName>
    </submittedName>
</protein>
<dbReference type="FunCoup" id="A0A0G4GFS3">
    <property type="interactions" value="11"/>
</dbReference>
<dbReference type="PhylomeDB" id="A0A0G4GFS3"/>
<gene>
    <name evidence="1" type="ORF">Vbra_6242</name>
</gene>
<dbReference type="InterPro" id="IPR056347">
    <property type="entry name" value="Microp_apicomplexa_8"/>
</dbReference>
<dbReference type="OMA" id="RSSRCCI"/>
<dbReference type="InParanoid" id="A0A0G4GFS3"/>
<organism evidence="1 2">
    <name type="scientific">Vitrella brassicaformis (strain CCMP3155)</name>
    <dbReference type="NCBI Taxonomy" id="1169540"/>
    <lineage>
        <taxon>Eukaryota</taxon>
        <taxon>Sar</taxon>
        <taxon>Alveolata</taxon>
        <taxon>Colpodellida</taxon>
        <taxon>Vitrellaceae</taxon>
        <taxon>Vitrella</taxon>
    </lineage>
</organism>
<proteinExistence type="predicted"/>
<evidence type="ECO:0000313" key="2">
    <source>
        <dbReference type="Proteomes" id="UP000041254"/>
    </source>
</evidence>
<dbReference type="Proteomes" id="UP000041254">
    <property type="component" value="Unassembled WGS sequence"/>
</dbReference>